<name>A0A5C5WWG5_9BACT</name>
<proteinExistence type="predicted"/>
<comment type="subcellular location">
    <subcellularLocation>
        <location evidence="1">Bacterial flagellum</location>
    </subcellularLocation>
</comment>
<dbReference type="InterPro" id="IPR010810">
    <property type="entry name" value="Flagellin_hook_IN_motif"/>
</dbReference>
<accession>A0A5C5WWG5</accession>
<dbReference type="Proteomes" id="UP000316598">
    <property type="component" value="Unassembled WGS sequence"/>
</dbReference>
<keyword evidence="4" id="KW-0969">Cilium</keyword>
<gene>
    <name evidence="4" type="ORF">Pla22_19690</name>
</gene>
<organism evidence="4 5">
    <name type="scientific">Rubripirellula amarantea</name>
    <dbReference type="NCBI Taxonomy" id="2527999"/>
    <lineage>
        <taxon>Bacteria</taxon>
        <taxon>Pseudomonadati</taxon>
        <taxon>Planctomycetota</taxon>
        <taxon>Planctomycetia</taxon>
        <taxon>Pirellulales</taxon>
        <taxon>Pirellulaceae</taxon>
        <taxon>Rubripirellula</taxon>
    </lineage>
</organism>
<protein>
    <submittedName>
        <fullName evidence="4">Flagellin hook IN motif protein</fullName>
    </submittedName>
</protein>
<evidence type="ECO:0000313" key="5">
    <source>
        <dbReference type="Proteomes" id="UP000316598"/>
    </source>
</evidence>
<evidence type="ECO:0000256" key="3">
    <source>
        <dbReference type="SAM" id="MobiDB-lite"/>
    </source>
</evidence>
<keyword evidence="5" id="KW-1185">Reference proteome</keyword>
<keyword evidence="4" id="KW-0282">Flagellum</keyword>
<evidence type="ECO:0000256" key="2">
    <source>
        <dbReference type="ARBA" id="ARBA00023143"/>
    </source>
</evidence>
<evidence type="ECO:0000313" key="4">
    <source>
        <dbReference type="EMBL" id="TWT54323.1"/>
    </source>
</evidence>
<comment type="caution">
    <text evidence="4">The sequence shown here is derived from an EMBL/GenBank/DDBJ whole genome shotgun (WGS) entry which is preliminary data.</text>
</comment>
<evidence type="ECO:0000256" key="1">
    <source>
        <dbReference type="ARBA" id="ARBA00004365"/>
    </source>
</evidence>
<dbReference type="RefSeq" id="WP_165440579.1">
    <property type="nucleotide sequence ID" value="NZ_SJPI01000001.1"/>
</dbReference>
<keyword evidence="4" id="KW-0966">Cell projection</keyword>
<reference evidence="4 5" key="1">
    <citation type="submission" date="2019-02" db="EMBL/GenBank/DDBJ databases">
        <title>Deep-cultivation of Planctomycetes and their phenomic and genomic characterization uncovers novel biology.</title>
        <authorList>
            <person name="Wiegand S."/>
            <person name="Jogler M."/>
            <person name="Boedeker C."/>
            <person name="Pinto D."/>
            <person name="Vollmers J."/>
            <person name="Rivas-Marin E."/>
            <person name="Kohn T."/>
            <person name="Peeters S.H."/>
            <person name="Heuer A."/>
            <person name="Rast P."/>
            <person name="Oberbeckmann S."/>
            <person name="Bunk B."/>
            <person name="Jeske O."/>
            <person name="Meyerdierks A."/>
            <person name="Storesund J.E."/>
            <person name="Kallscheuer N."/>
            <person name="Luecker S."/>
            <person name="Lage O.M."/>
            <person name="Pohl T."/>
            <person name="Merkel B.J."/>
            <person name="Hornburger P."/>
            <person name="Mueller R.-W."/>
            <person name="Bruemmer F."/>
            <person name="Labrenz M."/>
            <person name="Spormann A.M."/>
            <person name="Op Den Camp H."/>
            <person name="Overmann J."/>
            <person name="Amann R."/>
            <person name="Jetten M.S.M."/>
            <person name="Mascher T."/>
            <person name="Medema M.H."/>
            <person name="Devos D.P."/>
            <person name="Kaster A.-K."/>
            <person name="Ovreas L."/>
            <person name="Rohde M."/>
            <person name="Galperin M.Y."/>
            <person name="Jogler C."/>
        </authorList>
    </citation>
    <scope>NUCLEOTIDE SEQUENCE [LARGE SCALE GENOMIC DNA]</scope>
    <source>
        <strain evidence="4 5">Pla22</strain>
    </source>
</reference>
<dbReference type="GO" id="GO:0009288">
    <property type="term" value="C:bacterial-type flagellum"/>
    <property type="evidence" value="ECO:0007669"/>
    <property type="project" value="UniProtKB-SubCell"/>
</dbReference>
<sequence>MPIQILSSSGYGFAASNSRLLVENIQLSIRSSSATASNQVTQTTDPSLARIESLVSQIKERILDASSSGASSDLQRFIDDSLGEISYLVGSPLKSGGGDQAIVQGVNAHQIEGVEVLSLPDGAATSFAGGRINQAKPGRVLVENSDRLLSGGGRLLFGLGSSQRSFQVRSGDSVDAIASKINERNLGVRASVSRGSLLITSRTAGSSVNVVSQTNRALFQHFTNEIKGQNDSQVANLDLSGTSGGQNITITGSRDSIATSATLTYLGDTHGQATGDASFTVTGSAGSADLFVSEGESLENLAARVASSSGITGVTADVEGNTVVFRSTSVGDSASVSISNIVQENEVSVTGVNTSQIDPFQVVSIPDDTEITLTGQVTQAAQSAQQVYHGTIDGLIADTATFTLGGSLGSQNISIVEGESIEDVRDRVNQVSSSTGIVANTIGNDLVFESEVVGSSESVSITLQSIAQEIDVTGLNASQVSNFQVLSAEPASSNTLNANVSQTATHAQLTYDGTLGFSQGAATITLAGHLGSESISVSGLQGLSSVRNAINDKTSQTGVSATLSGNRITLKSTLEGSDGFIDVDVQSGNFNVNGGDGNGYAEGEDIQLNINGNDITGTGNDVTYTDALGSYSFSVNAGFVGNIDPITVTSTNGTFDVTGGDINGTSVGVDAEAIVNGETLVAAGKDFDLAIEGAEFAFSTKADFVGTIDPITIRSERDDFQLFGGDGNGNASGQNGWATINGQSVSSSTDSFDYDSGNGMIGVQFADSFVGNFDDIEVSSGSKKRLRSSGSETYSARGSQQTFDYDGQRIQADRGRYVLEQDGIEITIRLAPGFSGEFDSFTVAAGGEITGTSSESPLSGQLQEATKTALAELLELASGGKHAGANFSLANSLSILVDAASSLGQFTGGSSPQGKSLSGYLLDQSV</sequence>
<dbReference type="EMBL" id="SJPI01000001">
    <property type="protein sequence ID" value="TWT54323.1"/>
    <property type="molecule type" value="Genomic_DNA"/>
</dbReference>
<feature type="region of interest" description="Disordered" evidence="3">
    <location>
        <begin position="781"/>
        <end position="800"/>
    </location>
</feature>
<dbReference type="Pfam" id="PF07196">
    <property type="entry name" value="Flagellin_IN"/>
    <property type="match status" value="3"/>
</dbReference>
<dbReference type="AlphaFoldDB" id="A0A5C5WWG5"/>
<keyword evidence="2" id="KW-0975">Bacterial flagellum</keyword>